<dbReference type="PROSITE" id="PS50222">
    <property type="entry name" value="EF_HAND_2"/>
    <property type="match status" value="2"/>
</dbReference>
<dbReference type="SMART" id="SM00054">
    <property type="entry name" value="EFh"/>
    <property type="match status" value="2"/>
</dbReference>
<dbReference type="SUPFAM" id="SSF47473">
    <property type="entry name" value="EF-hand"/>
    <property type="match status" value="1"/>
</dbReference>
<dbReference type="EMBL" id="JXTC01000004">
    <property type="protein sequence ID" value="POO02746.1"/>
    <property type="molecule type" value="Genomic_DNA"/>
</dbReference>
<dbReference type="OrthoDB" id="1071340at2759"/>
<feature type="domain" description="EF-hand" evidence="3">
    <location>
        <begin position="70"/>
        <end position="105"/>
    </location>
</feature>
<proteinExistence type="predicted"/>
<dbReference type="STRING" id="63057.A0A2P5FY74"/>
<keyword evidence="1" id="KW-0106">Calcium</keyword>
<dbReference type="AlphaFoldDB" id="A0A2P5FY74"/>
<organism evidence="4 5">
    <name type="scientific">Trema orientale</name>
    <name type="common">Charcoal tree</name>
    <name type="synonym">Celtis orientalis</name>
    <dbReference type="NCBI Taxonomy" id="63057"/>
    <lineage>
        <taxon>Eukaryota</taxon>
        <taxon>Viridiplantae</taxon>
        <taxon>Streptophyta</taxon>
        <taxon>Embryophyta</taxon>
        <taxon>Tracheophyta</taxon>
        <taxon>Spermatophyta</taxon>
        <taxon>Magnoliopsida</taxon>
        <taxon>eudicotyledons</taxon>
        <taxon>Gunneridae</taxon>
        <taxon>Pentapetalae</taxon>
        <taxon>rosids</taxon>
        <taxon>fabids</taxon>
        <taxon>Rosales</taxon>
        <taxon>Cannabaceae</taxon>
        <taxon>Trema</taxon>
    </lineage>
</organism>
<comment type="caution">
    <text evidence="4">The sequence shown here is derived from an EMBL/GenBank/DDBJ whole genome shotgun (WGS) entry which is preliminary data.</text>
</comment>
<dbReference type="InterPro" id="IPR002048">
    <property type="entry name" value="EF_hand_dom"/>
</dbReference>
<dbReference type="Proteomes" id="UP000237000">
    <property type="component" value="Unassembled WGS sequence"/>
</dbReference>
<dbReference type="Pfam" id="PF13499">
    <property type="entry name" value="EF-hand_7"/>
    <property type="match status" value="1"/>
</dbReference>
<evidence type="ECO:0000256" key="2">
    <source>
        <dbReference type="SAM" id="MobiDB-lite"/>
    </source>
</evidence>
<gene>
    <name evidence="4" type="ORF">TorRG33x02_017320</name>
</gene>
<reference evidence="5" key="1">
    <citation type="submission" date="2016-06" db="EMBL/GenBank/DDBJ databases">
        <title>Parallel loss of symbiosis genes in relatives of nitrogen-fixing non-legume Parasponia.</title>
        <authorList>
            <person name="Van Velzen R."/>
            <person name="Holmer R."/>
            <person name="Bu F."/>
            <person name="Rutten L."/>
            <person name="Van Zeijl A."/>
            <person name="Liu W."/>
            <person name="Santuari L."/>
            <person name="Cao Q."/>
            <person name="Sharma T."/>
            <person name="Shen D."/>
            <person name="Roswanjaya Y."/>
            <person name="Wardhani T."/>
            <person name="Kalhor M.S."/>
            <person name="Jansen J."/>
            <person name="Van den Hoogen J."/>
            <person name="Gungor B."/>
            <person name="Hartog M."/>
            <person name="Hontelez J."/>
            <person name="Verver J."/>
            <person name="Yang W.-C."/>
            <person name="Schijlen E."/>
            <person name="Repin R."/>
            <person name="Schilthuizen M."/>
            <person name="Schranz E."/>
            <person name="Heidstra R."/>
            <person name="Miyata K."/>
            <person name="Fedorova E."/>
            <person name="Kohlen W."/>
            <person name="Bisseling T."/>
            <person name="Smit S."/>
            <person name="Geurts R."/>
        </authorList>
    </citation>
    <scope>NUCLEOTIDE SEQUENCE [LARGE SCALE GENOMIC DNA]</scope>
    <source>
        <strain evidence="5">cv. RG33-2</strain>
    </source>
</reference>
<name>A0A2P5FY74_TREOI</name>
<accession>A0A2P5FY74</accession>
<feature type="region of interest" description="Disordered" evidence="2">
    <location>
        <begin position="1"/>
        <end position="50"/>
    </location>
</feature>
<dbReference type="Gene3D" id="1.10.238.10">
    <property type="entry name" value="EF-hand"/>
    <property type="match status" value="1"/>
</dbReference>
<sequence>MPQLFRAGGRSMRGAAGRSSMRGGGRGRHGGSILRPPPPPRRRIQFDSDKDGKISREEFKSVLKDLDPEISDSKIAKAFQALDSDEDGYVDFKEFVQLFNMRSAAEANASAAETAFEMLNGLSGGGLIGTCVELYQVLKRLGMG</sequence>
<evidence type="ECO:0000256" key="1">
    <source>
        <dbReference type="ARBA" id="ARBA00022837"/>
    </source>
</evidence>
<evidence type="ECO:0000259" key="3">
    <source>
        <dbReference type="PROSITE" id="PS50222"/>
    </source>
</evidence>
<evidence type="ECO:0000313" key="5">
    <source>
        <dbReference type="Proteomes" id="UP000237000"/>
    </source>
</evidence>
<protein>
    <submittedName>
        <fullName evidence="4">Parvalbumin</fullName>
    </submittedName>
</protein>
<dbReference type="InParanoid" id="A0A2P5FY74"/>
<evidence type="ECO:0000313" key="4">
    <source>
        <dbReference type="EMBL" id="POO02746.1"/>
    </source>
</evidence>
<feature type="domain" description="EF-hand" evidence="3">
    <location>
        <begin position="45"/>
        <end position="69"/>
    </location>
</feature>
<feature type="compositionally biased region" description="Low complexity" evidence="2">
    <location>
        <begin position="1"/>
        <end position="21"/>
    </location>
</feature>
<dbReference type="PANTHER" id="PTHR23064">
    <property type="entry name" value="TROPONIN"/>
    <property type="match status" value="1"/>
</dbReference>
<dbReference type="GO" id="GO:0005509">
    <property type="term" value="F:calcium ion binding"/>
    <property type="evidence" value="ECO:0007669"/>
    <property type="project" value="InterPro"/>
</dbReference>
<dbReference type="InterPro" id="IPR052591">
    <property type="entry name" value="CML21-like"/>
</dbReference>
<dbReference type="InterPro" id="IPR011992">
    <property type="entry name" value="EF-hand-dom_pair"/>
</dbReference>
<dbReference type="PROSITE" id="PS00018">
    <property type="entry name" value="EF_HAND_1"/>
    <property type="match status" value="2"/>
</dbReference>
<dbReference type="CDD" id="cd00051">
    <property type="entry name" value="EFh"/>
    <property type="match status" value="1"/>
</dbReference>
<keyword evidence="5" id="KW-1185">Reference proteome</keyword>
<dbReference type="InterPro" id="IPR018247">
    <property type="entry name" value="EF_Hand_1_Ca_BS"/>
</dbReference>